<evidence type="ECO:0000313" key="1">
    <source>
        <dbReference type="EMBL" id="SFU04725.1"/>
    </source>
</evidence>
<keyword evidence="2" id="KW-1185">Reference proteome</keyword>
<dbReference type="Proteomes" id="UP000199187">
    <property type="component" value="Unassembled WGS sequence"/>
</dbReference>
<dbReference type="OrthoDB" id="108476at2"/>
<dbReference type="GO" id="GO:0032259">
    <property type="term" value="P:methylation"/>
    <property type="evidence" value="ECO:0007669"/>
    <property type="project" value="UniProtKB-KW"/>
</dbReference>
<dbReference type="GO" id="GO:0008168">
    <property type="term" value="F:methyltransferase activity"/>
    <property type="evidence" value="ECO:0007669"/>
    <property type="project" value="UniProtKB-KW"/>
</dbReference>
<keyword evidence="1" id="KW-0489">Methyltransferase</keyword>
<evidence type="ECO:0000313" key="2">
    <source>
        <dbReference type="Proteomes" id="UP000199187"/>
    </source>
</evidence>
<name>A0A1I7CZA0_9ENTR</name>
<gene>
    <name evidence="1" type="ORF">SAMN05192562_104209</name>
</gene>
<dbReference type="EMBL" id="FPAU01000004">
    <property type="protein sequence ID" value="SFU04725.1"/>
    <property type="molecule type" value="Genomic_DNA"/>
</dbReference>
<dbReference type="AlphaFoldDB" id="A0A1I7CZA0"/>
<dbReference type="InterPro" id="IPR029063">
    <property type="entry name" value="SAM-dependent_MTases_sf"/>
</dbReference>
<proteinExistence type="predicted"/>
<keyword evidence="1" id="KW-0808">Transferase</keyword>
<organism evidence="1 2">
    <name type="scientific">Kosakonia arachidis</name>
    <dbReference type="NCBI Taxonomy" id="551989"/>
    <lineage>
        <taxon>Bacteria</taxon>
        <taxon>Pseudomonadati</taxon>
        <taxon>Pseudomonadota</taxon>
        <taxon>Gammaproteobacteria</taxon>
        <taxon>Enterobacterales</taxon>
        <taxon>Enterobacteriaceae</taxon>
        <taxon>Kosakonia</taxon>
    </lineage>
</organism>
<dbReference type="Gene3D" id="3.40.50.150">
    <property type="entry name" value="Vaccinia Virus protein VP39"/>
    <property type="match status" value="1"/>
</dbReference>
<reference evidence="2" key="1">
    <citation type="submission" date="2016-10" db="EMBL/GenBank/DDBJ databases">
        <authorList>
            <person name="Varghese N."/>
            <person name="Submissions S."/>
        </authorList>
    </citation>
    <scope>NUCLEOTIDE SEQUENCE [LARGE SCALE GENOMIC DNA]</scope>
    <source>
        <strain evidence="2">Ah-143</strain>
    </source>
</reference>
<dbReference type="SUPFAM" id="SSF53335">
    <property type="entry name" value="S-adenosyl-L-methionine-dependent methyltransferases"/>
    <property type="match status" value="1"/>
</dbReference>
<protein>
    <submittedName>
        <fullName evidence="1">Methyltransferase FkbM domain-containing protein</fullName>
    </submittedName>
</protein>
<accession>A0A1I7CZA0</accession>
<sequence>MKMNNVEQFILAEADYFHPMLERAQQSTLEQRENWRRETIRERQERMSLEVFDLLQGTVKYGPFKGLHLDRDTWWGKLDLGSQCLGLYEKEILNLIEATEAGRFSTFIDIGAADGYYAIGMLVSGKIGKTICFEQTEKGRSVIAENWKKNHSVGELTILGEANATSFASLRAQDLDNALVLVDIEGFEFELLTDEVLNLLKSCTVIIEIHHWMDDFLTKYNAFLRNAAQYFELETIQRVERETSNLPELRDFTDDNRLLLTSERRPGMMRFLKLTPKAQSLL</sequence>